<feature type="compositionally biased region" description="Low complexity" evidence="1">
    <location>
        <begin position="417"/>
        <end position="427"/>
    </location>
</feature>
<feature type="region of interest" description="Disordered" evidence="1">
    <location>
        <begin position="805"/>
        <end position="861"/>
    </location>
</feature>
<dbReference type="PANTHER" id="PTHR46563:SF4">
    <property type="entry name" value="ASPARTYL_ASPARAGINYL BETA-HYDROXYLASE ISOFORM X1"/>
    <property type="match status" value="1"/>
</dbReference>
<feature type="compositionally biased region" description="Low complexity" evidence="1">
    <location>
        <begin position="476"/>
        <end position="501"/>
    </location>
</feature>
<feature type="compositionally biased region" description="Gly residues" evidence="1">
    <location>
        <begin position="163"/>
        <end position="180"/>
    </location>
</feature>
<sequence length="929" mass="92489">MMVCLLAFALSSLFGVTSAFFPPHPHFGHPAHHVGPPFLPPHTPPMGHPFAHHIRKGMFPPGPHPGQLPGPHPGMFLKPHPLMPQVGHSGYLPLTHPAMSKAALHHQLQKSQLAPSISGQMLSTLNHAEKKRRKVLVIRRMMSGGLSGTPVSTGQFLSRPAIGGPGAGSGPSVGGPGGQVMSGAHLFGNQGRGDFVGGQSIVIEGPLADQIRGGQFPDRPIDFGRGQGPVGPGSGSGGSRGRRPDAVGPSVGSAGNFGPGPSAGIPTDFGPGSSGSGAGHFGPGSSAGGPTDFGPGSSGGGAGHFEGVQSVGGPTDFGPGSSGVGAGHFGGGQSVGGLTDFGPGSSGGGARHFGGGQSVGGPINPGPGSSGNGAGNFGQGQGWFIDVASGSGGGHMDSGQGQIGGGGGGGFSRDFGHNNNNNNNNNNNGGGHRGIGRGGDAFGAPRLREVVDSNNRVPIPGNTGETNIGRGGNPASNNNNNNNNNSNRNNNNRNSNNNNNRGQRKNLSGQTLDFSNPTAASQASSSGSLLRPDWIEPSAIPSTIDLSGVGTQGVSNEPAHAGLPRRNPDAILDPVGAPNRIGAAAGASKIVHSNANNKNNNKNNNNNNNNNNLKEPTGLVGTSIDLGAGAGSWAGHASASTQQNGEAATAKLIGPGLDAHAASLPHFDAPIPNGNGDVVIIDGFGQFQPNVGAKSGTGSAANGAYDLHVPTHSADVDVLTLDNAAYAKLEQALASGQEISPSFLDQIIRGSSTSTLAAGAQSAPNTASAAIPEIFVIDGTTGQPVKASASAAAAPATAAEVATQIDISESSQSSSTKTTKTSSSKTEVAIGGHDAPPHAAAHHDAAPHGGHGPVGVVGAPVGSIEVQPNDVIGVFSMPDQHGFPHVPASVSSIPASIGKRIGGRSANRNKNNTSNWSNSNSNSNSNSHK</sequence>
<feature type="compositionally biased region" description="Gly residues" evidence="1">
    <location>
        <begin position="390"/>
        <end position="411"/>
    </location>
</feature>
<feature type="region of interest" description="Disordered" evidence="1">
    <location>
        <begin position="147"/>
        <end position="186"/>
    </location>
</feature>
<evidence type="ECO:0000256" key="2">
    <source>
        <dbReference type="SAM" id="SignalP"/>
    </source>
</evidence>
<keyword evidence="4" id="KW-1185">Reference proteome</keyword>
<dbReference type="AlphaFoldDB" id="A0A9D4F0J6"/>
<feature type="compositionally biased region" description="Low complexity" evidence="1">
    <location>
        <begin position="805"/>
        <end position="839"/>
    </location>
</feature>
<name>A0A9D4F0J6_DREPO</name>
<feature type="compositionally biased region" description="Gly residues" evidence="1">
    <location>
        <begin position="225"/>
        <end position="239"/>
    </location>
</feature>
<organism evidence="3 4">
    <name type="scientific">Dreissena polymorpha</name>
    <name type="common">Zebra mussel</name>
    <name type="synonym">Mytilus polymorpha</name>
    <dbReference type="NCBI Taxonomy" id="45954"/>
    <lineage>
        <taxon>Eukaryota</taxon>
        <taxon>Metazoa</taxon>
        <taxon>Spiralia</taxon>
        <taxon>Lophotrochozoa</taxon>
        <taxon>Mollusca</taxon>
        <taxon>Bivalvia</taxon>
        <taxon>Autobranchia</taxon>
        <taxon>Heteroconchia</taxon>
        <taxon>Euheterodonta</taxon>
        <taxon>Imparidentia</taxon>
        <taxon>Neoheterodontei</taxon>
        <taxon>Myida</taxon>
        <taxon>Dreissenoidea</taxon>
        <taxon>Dreissenidae</taxon>
        <taxon>Dreissena</taxon>
    </lineage>
</organism>
<evidence type="ECO:0000256" key="1">
    <source>
        <dbReference type="SAM" id="MobiDB-lite"/>
    </source>
</evidence>
<feature type="compositionally biased region" description="Gly residues" evidence="1">
    <location>
        <begin position="368"/>
        <end position="381"/>
    </location>
</feature>
<feature type="compositionally biased region" description="Gly residues" evidence="1">
    <location>
        <begin position="344"/>
        <end position="359"/>
    </location>
</feature>
<dbReference type="PANTHER" id="PTHR46563">
    <property type="entry name" value="RING-TYPE DOMAIN-CONTAINING PROTEIN"/>
    <property type="match status" value="1"/>
</dbReference>
<evidence type="ECO:0000313" key="4">
    <source>
        <dbReference type="Proteomes" id="UP000828390"/>
    </source>
</evidence>
<feature type="compositionally biased region" description="Gly residues" evidence="1">
    <location>
        <begin position="272"/>
        <end position="287"/>
    </location>
</feature>
<feature type="compositionally biased region" description="Gly residues" evidence="1">
    <location>
        <begin position="428"/>
        <end position="441"/>
    </location>
</feature>
<feature type="region of interest" description="Disordered" evidence="1">
    <location>
        <begin position="593"/>
        <end position="619"/>
    </location>
</feature>
<feature type="compositionally biased region" description="Gly residues" evidence="1">
    <location>
        <begin position="320"/>
        <end position="335"/>
    </location>
</feature>
<feature type="region of interest" description="Disordered" evidence="1">
    <location>
        <begin position="897"/>
        <end position="929"/>
    </location>
</feature>
<feature type="signal peptide" evidence="2">
    <location>
        <begin position="1"/>
        <end position="19"/>
    </location>
</feature>
<keyword evidence="2" id="KW-0732">Signal</keyword>
<feature type="compositionally biased region" description="Low complexity" evidence="1">
    <location>
        <begin position="519"/>
        <end position="528"/>
    </location>
</feature>
<dbReference type="EMBL" id="JAIWYP010000008">
    <property type="protein sequence ID" value="KAH3789627.1"/>
    <property type="molecule type" value="Genomic_DNA"/>
</dbReference>
<feature type="chain" id="PRO_5038714514" evidence="2">
    <location>
        <begin position="20"/>
        <end position="929"/>
    </location>
</feature>
<protein>
    <submittedName>
        <fullName evidence="3">Uncharacterized protein</fullName>
    </submittedName>
</protein>
<feature type="compositionally biased region" description="Low complexity" evidence="1">
    <location>
        <begin position="594"/>
        <end position="612"/>
    </location>
</feature>
<reference evidence="3" key="2">
    <citation type="submission" date="2020-11" db="EMBL/GenBank/DDBJ databases">
        <authorList>
            <person name="McCartney M.A."/>
            <person name="Auch B."/>
            <person name="Kono T."/>
            <person name="Mallez S."/>
            <person name="Becker A."/>
            <person name="Gohl D.M."/>
            <person name="Silverstein K.A.T."/>
            <person name="Koren S."/>
            <person name="Bechman K.B."/>
            <person name="Herman A."/>
            <person name="Abrahante J.E."/>
            <person name="Garbe J."/>
        </authorList>
    </citation>
    <scope>NUCLEOTIDE SEQUENCE</scope>
    <source>
        <strain evidence="3">Duluth1</strain>
        <tissue evidence="3">Whole animal</tissue>
    </source>
</reference>
<comment type="caution">
    <text evidence="3">The sequence shown here is derived from an EMBL/GenBank/DDBJ whole genome shotgun (WGS) entry which is preliminary data.</text>
</comment>
<gene>
    <name evidence="3" type="ORF">DPMN_167812</name>
</gene>
<feature type="compositionally biased region" description="Low complexity" evidence="1">
    <location>
        <begin position="905"/>
        <end position="929"/>
    </location>
</feature>
<reference evidence="3" key="1">
    <citation type="journal article" date="2019" name="bioRxiv">
        <title>The Genome of the Zebra Mussel, Dreissena polymorpha: A Resource for Invasive Species Research.</title>
        <authorList>
            <person name="McCartney M.A."/>
            <person name="Auch B."/>
            <person name="Kono T."/>
            <person name="Mallez S."/>
            <person name="Zhang Y."/>
            <person name="Obille A."/>
            <person name="Becker A."/>
            <person name="Abrahante J.E."/>
            <person name="Garbe J."/>
            <person name="Badalamenti J.P."/>
            <person name="Herman A."/>
            <person name="Mangelson H."/>
            <person name="Liachko I."/>
            <person name="Sullivan S."/>
            <person name="Sone E.D."/>
            <person name="Koren S."/>
            <person name="Silverstein K.A.T."/>
            <person name="Beckman K.B."/>
            <person name="Gohl D.M."/>
        </authorList>
    </citation>
    <scope>NUCLEOTIDE SEQUENCE</scope>
    <source>
        <strain evidence="3">Duluth1</strain>
        <tissue evidence="3">Whole animal</tissue>
    </source>
</reference>
<feature type="region of interest" description="Disordered" evidence="1">
    <location>
        <begin position="210"/>
        <end position="576"/>
    </location>
</feature>
<accession>A0A9D4F0J6</accession>
<evidence type="ECO:0000313" key="3">
    <source>
        <dbReference type="EMBL" id="KAH3789627.1"/>
    </source>
</evidence>
<feature type="compositionally biased region" description="Polar residues" evidence="1">
    <location>
        <begin position="505"/>
        <end position="518"/>
    </location>
</feature>
<dbReference type="Proteomes" id="UP000828390">
    <property type="component" value="Unassembled WGS sequence"/>
</dbReference>
<proteinExistence type="predicted"/>